<dbReference type="SMART" id="SM00867">
    <property type="entry name" value="YceI"/>
    <property type="match status" value="1"/>
</dbReference>
<dbReference type="SUPFAM" id="SSF101874">
    <property type="entry name" value="YceI-like"/>
    <property type="match status" value="1"/>
</dbReference>
<organism evidence="3 4">
    <name type="scientific">Halobacillus aidingensis</name>
    <dbReference type="NCBI Taxonomy" id="240303"/>
    <lineage>
        <taxon>Bacteria</taxon>
        <taxon>Bacillati</taxon>
        <taxon>Bacillota</taxon>
        <taxon>Bacilli</taxon>
        <taxon>Bacillales</taxon>
        <taxon>Bacillaceae</taxon>
        <taxon>Halobacillus</taxon>
    </lineage>
</organism>
<evidence type="ECO:0000256" key="1">
    <source>
        <dbReference type="ARBA" id="ARBA00008812"/>
    </source>
</evidence>
<sequence length="176" mass="19362">MTNLTLDQVHSSLNFQIKHMMVSKAKGEFETFDVEFSGDLNNLPSAQVTVTIPVTSINTGNEQRDGHLRSGDFFEADQYPNLVFRSTSIKKVSDDEFEVTGDFTIKGVTQQETFTVEYNGTSKSPMDGSTIAGFDVSGKIDREAYGLTYNATLETGGVLLGKDVKFEGNFEFVVGE</sequence>
<evidence type="ECO:0000313" key="4">
    <source>
        <dbReference type="Proteomes" id="UP000198860"/>
    </source>
</evidence>
<keyword evidence="4" id="KW-1185">Reference proteome</keyword>
<feature type="domain" description="Lipid/polyisoprenoid-binding YceI-like" evidence="2">
    <location>
        <begin position="3"/>
        <end position="173"/>
    </location>
</feature>
<evidence type="ECO:0000259" key="2">
    <source>
        <dbReference type="SMART" id="SM00867"/>
    </source>
</evidence>
<dbReference type="PANTHER" id="PTHR34406">
    <property type="entry name" value="PROTEIN YCEI"/>
    <property type="match status" value="1"/>
</dbReference>
<protein>
    <submittedName>
        <fullName evidence="3">Polyisoprenoid-binding protein YceI</fullName>
    </submittedName>
</protein>
<evidence type="ECO:0000313" key="3">
    <source>
        <dbReference type="EMBL" id="SDP29771.1"/>
    </source>
</evidence>
<name>A0A1H0RJZ9_HALAD</name>
<dbReference type="Proteomes" id="UP000198860">
    <property type="component" value="Unassembled WGS sequence"/>
</dbReference>
<dbReference type="InterPro" id="IPR007372">
    <property type="entry name" value="Lipid/polyisoprenoid-bd_YceI"/>
</dbReference>
<dbReference type="STRING" id="240303.SAMN05421677_11576"/>
<accession>A0A1H0RJZ9</accession>
<dbReference type="Pfam" id="PF04264">
    <property type="entry name" value="YceI"/>
    <property type="match status" value="1"/>
</dbReference>
<dbReference type="Gene3D" id="2.40.128.110">
    <property type="entry name" value="Lipid/polyisoprenoid-binding, YceI-like"/>
    <property type="match status" value="1"/>
</dbReference>
<gene>
    <name evidence="3" type="ORF">SAMN05421677_11576</name>
</gene>
<reference evidence="4" key="1">
    <citation type="submission" date="2016-10" db="EMBL/GenBank/DDBJ databases">
        <authorList>
            <person name="Varghese N."/>
            <person name="Submissions S."/>
        </authorList>
    </citation>
    <scope>NUCLEOTIDE SEQUENCE [LARGE SCALE GENOMIC DNA]</scope>
    <source>
        <strain evidence="4">CGMCC 1.3703</strain>
    </source>
</reference>
<dbReference type="EMBL" id="FNIZ01000015">
    <property type="protein sequence ID" value="SDP29771.1"/>
    <property type="molecule type" value="Genomic_DNA"/>
</dbReference>
<dbReference type="RefSeq" id="WP_089653457.1">
    <property type="nucleotide sequence ID" value="NZ_FNIZ01000015.1"/>
</dbReference>
<dbReference type="OrthoDB" id="9811006at2"/>
<dbReference type="AlphaFoldDB" id="A0A1H0RJZ9"/>
<dbReference type="PANTHER" id="PTHR34406:SF1">
    <property type="entry name" value="PROTEIN YCEI"/>
    <property type="match status" value="1"/>
</dbReference>
<proteinExistence type="inferred from homology"/>
<dbReference type="InterPro" id="IPR036761">
    <property type="entry name" value="TTHA0802/YceI-like_sf"/>
</dbReference>
<comment type="similarity">
    <text evidence="1">Belongs to the UPF0312 family.</text>
</comment>